<feature type="transmembrane region" description="Helical" evidence="8">
    <location>
        <begin position="180"/>
        <end position="204"/>
    </location>
</feature>
<feature type="transmembrane region" description="Helical" evidence="8">
    <location>
        <begin position="252"/>
        <end position="272"/>
    </location>
</feature>
<evidence type="ECO:0000256" key="4">
    <source>
        <dbReference type="ARBA" id="ARBA00022692"/>
    </source>
</evidence>
<proteinExistence type="predicted"/>
<dbReference type="InterPro" id="IPR019127">
    <property type="entry name" value="Exosortase"/>
</dbReference>
<dbReference type="InterPro" id="IPR013426">
    <property type="entry name" value="EpsH-like"/>
</dbReference>
<reference evidence="9" key="1">
    <citation type="journal article" date="2020" name="mSystems">
        <title>Genome- and Community-Level Interaction Insights into Carbon Utilization and Element Cycling Functions of Hydrothermarchaeota in Hydrothermal Sediment.</title>
        <authorList>
            <person name="Zhou Z."/>
            <person name="Liu Y."/>
            <person name="Xu W."/>
            <person name="Pan J."/>
            <person name="Luo Z.H."/>
            <person name="Li M."/>
        </authorList>
    </citation>
    <scope>NUCLEOTIDE SEQUENCE [LARGE SCALE GENOMIC DNA]</scope>
    <source>
        <strain evidence="9">SpSt-289</strain>
    </source>
</reference>
<dbReference type="GO" id="GO:0008233">
    <property type="term" value="F:peptidase activity"/>
    <property type="evidence" value="ECO:0007669"/>
    <property type="project" value="UniProtKB-KW"/>
</dbReference>
<evidence type="ECO:0000256" key="3">
    <source>
        <dbReference type="ARBA" id="ARBA00022670"/>
    </source>
</evidence>
<evidence type="ECO:0000256" key="2">
    <source>
        <dbReference type="ARBA" id="ARBA00022475"/>
    </source>
</evidence>
<dbReference type="GO" id="GO:0006508">
    <property type="term" value="P:proteolysis"/>
    <property type="evidence" value="ECO:0007669"/>
    <property type="project" value="UniProtKB-KW"/>
</dbReference>
<evidence type="ECO:0000256" key="8">
    <source>
        <dbReference type="SAM" id="Phobius"/>
    </source>
</evidence>
<accession>A0A7C1JVI1</accession>
<comment type="subcellular location">
    <subcellularLocation>
        <location evidence="1">Cell membrane</location>
        <topology evidence="1">Multi-pass membrane protein</topology>
    </subcellularLocation>
</comment>
<evidence type="ECO:0000256" key="7">
    <source>
        <dbReference type="ARBA" id="ARBA00023136"/>
    </source>
</evidence>
<evidence type="ECO:0000256" key="1">
    <source>
        <dbReference type="ARBA" id="ARBA00004651"/>
    </source>
</evidence>
<dbReference type="InterPro" id="IPR026392">
    <property type="entry name" value="Exo/Archaeosortase_dom"/>
</dbReference>
<name>A0A7C1JVI1_9CHLR</name>
<feature type="transmembrane region" description="Helical" evidence="8">
    <location>
        <begin position="39"/>
        <end position="56"/>
    </location>
</feature>
<dbReference type="Pfam" id="PF09721">
    <property type="entry name" value="Exosortase_EpsH"/>
    <property type="match status" value="1"/>
</dbReference>
<organism evidence="9">
    <name type="scientific">Caldilinea aerophila</name>
    <dbReference type="NCBI Taxonomy" id="133453"/>
    <lineage>
        <taxon>Bacteria</taxon>
        <taxon>Bacillati</taxon>
        <taxon>Chloroflexota</taxon>
        <taxon>Caldilineae</taxon>
        <taxon>Caldilineales</taxon>
        <taxon>Caldilineaceae</taxon>
        <taxon>Caldilinea</taxon>
    </lineage>
</organism>
<keyword evidence="2" id="KW-1003">Cell membrane</keyword>
<dbReference type="NCBIfam" id="TIGR02602">
    <property type="entry name" value="8TM_EpsH"/>
    <property type="match status" value="1"/>
</dbReference>
<evidence type="ECO:0000256" key="5">
    <source>
        <dbReference type="ARBA" id="ARBA00022801"/>
    </source>
</evidence>
<gene>
    <name evidence="9" type="ORF">ENQ20_03530</name>
</gene>
<dbReference type="NCBIfam" id="TIGR04178">
    <property type="entry name" value="exo_archaeo"/>
    <property type="match status" value="1"/>
</dbReference>
<evidence type="ECO:0000313" key="9">
    <source>
        <dbReference type="EMBL" id="HDX30548.1"/>
    </source>
</evidence>
<keyword evidence="3" id="KW-0645">Protease</keyword>
<keyword evidence="7 8" id="KW-0472">Membrane</keyword>
<protein>
    <submittedName>
        <fullName evidence="9">Exosortase/archaeosortase family protein</fullName>
    </submittedName>
</protein>
<evidence type="ECO:0000256" key="6">
    <source>
        <dbReference type="ARBA" id="ARBA00022989"/>
    </source>
</evidence>
<dbReference type="GO" id="GO:0005886">
    <property type="term" value="C:plasma membrane"/>
    <property type="evidence" value="ECO:0007669"/>
    <property type="project" value="UniProtKB-SubCell"/>
</dbReference>
<feature type="transmembrane region" description="Helical" evidence="8">
    <location>
        <begin position="68"/>
        <end position="89"/>
    </location>
</feature>
<feature type="transmembrane region" description="Helical" evidence="8">
    <location>
        <begin position="141"/>
        <end position="160"/>
    </location>
</feature>
<keyword evidence="6 8" id="KW-1133">Transmembrane helix</keyword>
<sequence length="282" mass="30909">MWRFDLRMNWLPVIATVGYALITWPVWQWLWLEWMSNEYYSHGLLIAPVALFLAFRRVRNDPKLHSALAHRDGAGLILLGGTLAFYLYALQQRAYYLAAFAIIGMLAGLVWTLAGATILRRLAFPIGYLVLMVPLPVLDRITLPLALFTGYCSGALVQLLGLDVTITGNAVTLPNADLVIGAQCSGVNSLISLVALLTLVAYLLEGSLVARILLVVLALPLALLGNILRVAALLFVARAWGAEAGFTFYHDYSGILFFLAALALTLPLTRALRFGSLRPEVI</sequence>
<dbReference type="AlphaFoldDB" id="A0A7C1JVI1"/>
<feature type="transmembrane region" description="Helical" evidence="8">
    <location>
        <begin position="211"/>
        <end position="240"/>
    </location>
</feature>
<keyword evidence="4 8" id="KW-0812">Transmembrane</keyword>
<feature type="transmembrane region" description="Helical" evidence="8">
    <location>
        <begin position="95"/>
        <end position="120"/>
    </location>
</feature>
<dbReference type="EMBL" id="DSMG01000041">
    <property type="protein sequence ID" value="HDX30548.1"/>
    <property type="molecule type" value="Genomic_DNA"/>
</dbReference>
<feature type="transmembrane region" description="Helical" evidence="8">
    <location>
        <begin position="9"/>
        <end position="27"/>
    </location>
</feature>
<keyword evidence="5" id="KW-0378">Hydrolase</keyword>
<comment type="caution">
    <text evidence="9">The sequence shown here is derived from an EMBL/GenBank/DDBJ whole genome shotgun (WGS) entry which is preliminary data.</text>
</comment>